<dbReference type="FunFam" id="3.30.1360.40:FF:000001">
    <property type="entry name" value="Ribosome-recycling factor"/>
    <property type="match status" value="1"/>
</dbReference>
<dbReference type="Gene3D" id="3.30.1360.40">
    <property type="match status" value="1"/>
</dbReference>
<evidence type="ECO:0000259" key="3">
    <source>
        <dbReference type="Pfam" id="PF01765"/>
    </source>
</evidence>
<protein>
    <submittedName>
        <fullName evidence="4">Ribosome recycling factor</fullName>
    </submittedName>
</protein>
<dbReference type="GO" id="GO:0043023">
    <property type="term" value="F:ribosomal large subunit binding"/>
    <property type="evidence" value="ECO:0007669"/>
    <property type="project" value="TreeGrafter"/>
</dbReference>
<dbReference type="SUPFAM" id="SSF55194">
    <property type="entry name" value="Ribosome recycling factor, RRF"/>
    <property type="match status" value="1"/>
</dbReference>
<dbReference type="GO" id="GO:0006412">
    <property type="term" value="P:translation"/>
    <property type="evidence" value="ECO:0007669"/>
    <property type="project" value="UniProtKB-KW"/>
</dbReference>
<comment type="similarity">
    <text evidence="1">Belongs to the RRF family.</text>
</comment>
<evidence type="ECO:0000256" key="2">
    <source>
        <dbReference type="ARBA" id="ARBA00022917"/>
    </source>
</evidence>
<dbReference type="PANTHER" id="PTHR20982">
    <property type="entry name" value="RIBOSOME RECYCLING FACTOR"/>
    <property type="match status" value="1"/>
</dbReference>
<organism evidence="4">
    <name type="scientific">Blattabacterium sp.</name>
    <name type="common">Tryonicus sp.</name>
    <dbReference type="NCBI Taxonomy" id="2712832"/>
    <lineage>
        <taxon>Bacteria</taxon>
        <taxon>Pseudomonadati</taxon>
        <taxon>Bacteroidota</taxon>
        <taxon>Flavobacteriia</taxon>
        <taxon>Flavobacteriales</taxon>
        <taxon>Blattabacteriaceae</taxon>
        <taxon>Blattabacterium</taxon>
    </lineage>
</organism>
<evidence type="ECO:0000313" key="4">
    <source>
        <dbReference type="EMBL" id="QID56866.1"/>
    </source>
</evidence>
<dbReference type="AlphaFoldDB" id="A0A6G6BY06"/>
<sequence length="184" mass="21598">MDELNKVFMSCKKNMKKILNQLQEEIHRMRLGSQSILSILENIRVKCYGTFLPMIEISTINIVDHMNLTIEPWDRTLISNIDKAVIDANLGFMPTNKGNLLYIHLPILTEESRINLMKRIKTKIEKSKILIRTVRKKNNQSIKQLKLSDDLSKIGENHIQKTTKEYIQKIEILFHEKEKEILNI</sequence>
<evidence type="ECO:0000256" key="1">
    <source>
        <dbReference type="ARBA" id="ARBA00005912"/>
    </source>
</evidence>
<dbReference type="EMBL" id="MN042886">
    <property type="protein sequence ID" value="QID56866.1"/>
    <property type="molecule type" value="Genomic_DNA"/>
</dbReference>
<accession>A0A6G6BY06</accession>
<dbReference type="InterPro" id="IPR036191">
    <property type="entry name" value="RRF_sf"/>
</dbReference>
<dbReference type="InterPro" id="IPR002661">
    <property type="entry name" value="Ribosome_recyc_fac"/>
</dbReference>
<dbReference type="InterPro" id="IPR023584">
    <property type="entry name" value="Ribosome_recyc_fac_dom"/>
</dbReference>
<dbReference type="Gene3D" id="1.10.132.20">
    <property type="entry name" value="Ribosome-recycling factor"/>
    <property type="match status" value="1"/>
</dbReference>
<feature type="domain" description="Ribosome recycling factor" evidence="3">
    <location>
        <begin position="22"/>
        <end position="182"/>
    </location>
</feature>
<reference evidence="4" key="1">
    <citation type="journal article" date="2020" name="Biol. Lett.">
        <title>Evolutionary rates are correlated between cockroach symbionts and mitochondrial genomes.</title>
        <authorList>
            <person name="Arab D.A."/>
            <person name="Bourguignon T."/>
            <person name="Wang Z."/>
            <person name="Ho S.Y.W."/>
            <person name="Lo N."/>
        </authorList>
    </citation>
    <scope>NUCLEOTIDE SEQUENCE</scope>
    <source>
        <strain evidence="4">DHOG348</strain>
    </source>
</reference>
<keyword evidence="2" id="KW-0648">Protein biosynthesis</keyword>
<name>A0A6G6BY06_9FLAO</name>
<feature type="non-terminal residue" evidence="4">
    <location>
        <position position="184"/>
    </location>
</feature>
<dbReference type="PANTHER" id="PTHR20982:SF3">
    <property type="entry name" value="MITOCHONDRIAL RIBOSOME RECYCLING FACTOR PSEUDO 1"/>
    <property type="match status" value="1"/>
</dbReference>
<dbReference type="Pfam" id="PF01765">
    <property type="entry name" value="RRF"/>
    <property type="match status" value="1"/>
</dbReference>
<proteinExistence type="inferred from homology"/>